<dbReference type="SUPFAM" id="SSF89895">
    <property type="entry name" value="FYSH domain"/>
    <property type="match status" value="1"/>
</dbReference>
<dbReference type="AlphaFoldDB" id="A0A550CTV2"/>
<protein>
    <submittedName>
        <fullName evidence="2">Ribosome maturation protein</fullName>
    </submittedName>
</protein>
<dbReference type="Pfam" id="PF01172">
    <property type="entry name" value="SBDS_N"/>
    <property type="match status" value="1"/>
</dbReference>
<dbReference type="InterPro" id="IPR019783">
    <property type="entry name" value="SDO1/SBDS_N"/>
</dbReference>
<keyword evidence="3" id="KW-1185">Reference proteome</keyword>
<dbReference type="EMBL" id="VDMD01000002">
    <property type="protein sequence ID" value="TRM68212.1"/>
    <property type="molecule type" value="Genomic_DNA"/>
</dbReference>
<organism evidence="2 3">
    <name type="scientific">Schizophyllum amplum</name>
    <dbReference type="NCBI Taxonomy" id="97359"/>
    <lineage>
        <taxon>Eukaryota</taxon>
        <taxon>Fungi</taxon>
        <taxon>Dikarya</taxon>
        <taxon>Basidiomycota</taxon>
        <taxon>Agaricomycotina</taxon>
        <taxon>Agaricomycetes</taxon>
        <taxon>Agaricomycetidae</taxon>
        <taxon>Agaricales</taxon>
        <taxon>Schizophyllaceae</taxon>
        <taxon>Schizophyllum</taxon>
    </lineage>
</organism>
<accession>A0A550CTV2</accession>
<dbReference type="STRING" id="97359.A0A550CTV2"/>
<dbReference type="OrthoDB" id="2567806at2759"/>
<gene>
    <name evidence="2" type="ORF">BD626DRAFT_394661</name>
</gene>
<sequence>MTKNITKVVYKPDSQSTDEYIIIVNADEYKQYKEGDTTIPLVEVVDAFEVYFSNQGNQGILGRASKQQLEAVFGTARDDDVVKKIIEDGHARVGEKFDRETGKQLGRNAAMGSNTIDNRGKGMHGI</sequence>
<proteinExistence type="predicted"/>
<feature type="domain" description="Ribosome maturation protein SDO1/SBDS N-terminal" evidence="1">
    <location>
        <begin position="4"/>
        <end position="96"/>
    </location>
</feature>
<evidence type="ECO:0000259" key="1">
    <source>
        <dbReference type="Pfam" id="PF01172"/>
    </source>
</evidence>
<dbReference type="Gene3D" id="3.30.1250.10">
    <property type="entry name" value="Ribosome maturation protein SBDS, N-terminal domain"/>
    <property type="match status" value="1"/>
</dbReference>
<evidence type="ECO:0000313" key="3">
    <source>
        <dbReference type="Proteomes" id="UP000320762"/>
    </source>
</evidence>
<name>A0A550CTV2_9AGAR</name>
<reference evidence="2 3" key="1">
    <citation type="journal article" date="2019" name="New Phytol.">
        <title>Comparative genomics reveals unique wood-decay strategies and fruiting body development in the Schizophyllaceae.</title>
        <authorList>
            <person name="Almasi E."/>
            <person name="Sahu N."/>
            <person name="Krizsan K."/>
            <person name="Balint B."/>
            <person name="Kovacs G.M."/>
            <person name="Kiss B."/>
            <person name="Cseklye J."/>
            <person name="Drula E."/>
            <person name="Henrissat B."/>
            <person name="Nagy I."/>
            <person name="Chovatia M."/>
            <person name="Adam C."/>
            <person name="LaButti K."/>
            <person name="Lipzen A."/>
            <person name="Riley R."/>
            <person name="Grigoriev I.V."/>
            <person name="Nagy L.G."/>
        </authorList>
    </citation>
    <scope>NUCLEOTIDE SEQUENCE [LARGE SCALE GENOMIC DNA]</scope>
    <source>
        <strain evidence="2 3">NL-1724</strain>
    </source>
</reference>
<comment type="caution">
    <text evidence="2">The sequence shown here is derived from an EMBL/GenBank/DDBJ whole genome shotgun (WGS) entry which is preliminary data.</text>
</comment>
<dbReference type="InterPro" id="IPR036786">
    <property type="entry name" value="Ribosome_mat_SBDS_N_sf"/>
</dbReference>
<evidence type="ECO:0000313" key="2">
    <source>
        <dbReference type="EMBL" id="TRM68212.1"/>
    </source>
</evidence>
<dbReference type="Proteomes" id="UP000320762">
    <property type="component" value="Unassembled WGS sequence"/>
</dbReference>